<dbReference type="SUPFAM" id="SSF49785">
    <property type="entry name" value="Galactose-binding domain-like"/>
    <property type="match status" value="1"/>
</dbReference>
<proteinExistence type="predicted"/>
<organism evidence="3 4">
    <name type="scientific">Natronomicrosphaera hydrolytica</name>
    <dbReference type="NCBI Taxonomy" id="3242702"/>
    <lineage>
        <taxon>Bacteria</taxon>
        <taxon>Pseudomonadati</taxon>
        <taxon>Planctomycetota</taxon>
        <taxon>Phycisphaerae</taxon>
        <taxon>Phycisphaerales</taxon>
        <taxon>Phycisphaeraceae</taxon>
        <taxon>Natronomicrosphaera</taxon>
    </lineage>
</organism>
<sequence>MVLTQVWRYVGAMAVMIAMMIGCGTAAASNTQQMEATATGWWQDANPSLAVDGDWRTTYVGTGDNNAIEVAFAEARQIESITIGFHTQSHHRPRAYRIELQKPDGRWTTVANMKQLPEDVAAHELEAPATATGVRITATQLSTSNNMSIRQIVFNSRLWTSTTSLDLPRPTLVHNPAVRVQPFDARLKFYHHGDGLLFYSQGDYNRLDAMLVVSPLAADAKWFTSSYGMGRHRFSGPFVVDDSQVAVEVTGSAGRHRLAVEQLPDAVKVRDTFQFNRESSADVEAVGLVFRLPVDFWAGGQWRVGSHTGELAPVAKATGELATFDDIVVLPVVDVEGMVTVELRPSSGRGTLTLQIASEQLAELRYVRRSGFSGHFIDLYAIRRNPNGRAQDDQLASYDWRWRVRFDEALARPWWESFGHDSHESVRQLLNTDATVVANRAGGSSGREGEQILDPDSPFHGAVADTGGDRNGLIEAMPLHTRNHVIQLARRFRQTGDDKDLPAIMAGLDYLAATVAPWGQFGDIRVGGWVEAPFFWDIVGVAEAIEVVRSHSDDDRVSFWLAGVHRQYQAVVTGTQHRLRFKDDIGPNMVTFAVQLFRMARYFQEDTGGDLAYDAMSFALAMDPSPYGGLQQDYSYTQGNQFDTGYYRWLLNLSFDWHALTKGTAWELKGEDRDRWEQMQEAFLWLYDNGQLNTMTAHPKNRLHEGDVRPMRPYGNEALWGPAKQRADYLHAHGPEALPEFVADDQNLPLGSRHFDIAGMFVQRTSNRYISFWWNERSRARDDAAGANANYNAKTPLGAYYLRNRQAPRELTIPSDNIHYSGALLAEGMDNLEDWATGFENYVGSRLSQPIDIGEATLFVADVICRSKRLADAPTHMMMTTLIAPSEVVRAVSAPAQPNATPITLQPLVIRAKNDREPALASIEWESLFGELPYDWSLSEQPIDGSQQYASLPAANVWRLRAHWPATEPLATAWRIAHQPTTAWAVEAVTPTVHHLYALGGTRIIVVKEAVQVDRQIEGYPDAHIVVGEQPTTIDGRNIEQVGHFWHIQPTVSQ</sequence>
<comment type="caution">
    <text evidence="3">The sequence shown here is derived from an EMBL/GenBank/DDBJ whole genome shotgun (WGS) entry which is preliminary data.</text>
</comment>
<dbReference type="InterPro" id="IPR008929">
    <property type="entry name" value="Chondroitin_lyas"/>
</dbReference>
<name>A0ABV4U199_9BACT</name>
<dbReference type="InterPro" id="IPR000421">
    <property type="entry name" value="FA58C"/>
</dbReference>
<accession>A0ABV4U199</accession>
<protein>
    <submittedName>
        <fullName evidence="3">Discoidin domain-containing protein</fullName>
    </submittedName>
</protein>
<evidence type="ECO:0000313" key="3">
    <source>
        <dbReference type="EMBL" id="MFA9477379.1"/>
    </source>
</evidence>
<dbReference type="Gene3D" id="1.50.10.100">
    <property type="entry name" value="Chondroitin AC/alginate lyase"/>
    <property type="match status" value="1"/>
</dbReference>
<dbReference type="Pfam" id="PF00754">
    <property type="entry name" value="F5_F8_type_C"/>
    <property type="match status" value="1"/>
</dbReference>
<dbReference type="Gene3D" id="2.60.120.260">
    <property type="entry name" value="Galactose-binding domain-like"/>
    <property type="match status" value="1"/>
</dbReference>
<keyword evidence="1" id="KW-1133">Transmembrane helix</keyword>
<evidence type="ECO:0000313" key="4">
    <source>
        <dbReference type="Proteomes" id="UP001575105"/>
    </source>
</evidence>
<gene>
    <name evidence="3" type="ORF">ACERK3_03615</name>
</gene>
<dbReference type="Proteomes" id="UP001575105">
    <property type="component" value="Unassembled WGS sequence"/>
</dbReference>
<reference evidence="3 4" key="1">
    <citation type="submission" date="2024-08" db="EMBL/GenBank/DDBJ databases">
        <title>Whole-genome sequencing of halo(alkali)philic microorganisms from hypersaline lakes.</title>
        <authorList>
            <person name="Sorokin D.Y."/>
            <person name="Merkel A.Y."/>
            <person name="Messina E."/>
            <person name="Yakimov M."/>
        </authorList>
    </citation>
    <scope>NUCLEOTIDE SEQUENCE [LARGE SCALE GENOMIC DNA]</scope>
    <source>
        <strain evidence="3 4">AB-hyl4</strain>
    </source>
</reference>
<feature type="transmembrane region" description="Helical" evidence="1">
    <location>
        <begin position="7"/>
        <end position="28"/>
    </location>
</feature>
<dbReference type="EMBL" id="JBGUBD010000002">
    <property type="protein sequence ID" value="MFA9477379.1"/>
    <property type="molecule type" value="Genomic_DNA"/>
</dbReference>
<keyword evidence="1" id="KW-0812">Transmembrane</keyword>
<keyword evidence="1" id="KW-0472">Membrane</keyword>
<keyword evidence="4" id="KW-1185">Reference proteome</keyword>
<dbReference type="RefSeq" id="WP_425344304.1">
    <property type="nucleotide sequence ID" value="NZ_JBGUBD010000002.1"/>
</dbReference>
<evidence type="ECO:0000259" key="2">
    <source>
        <dbReference type="Pfam" id="PF00754"/>
    </source>
</evidence>
<dbReference type="SUPFAM" id="SSF48230">
    <property type="entry name" value="Chondroitin AC/alginate lyase"/>
    <property type="match status" value="1"/>
</dbReference>
<evidence type="ECO:0000256" key="1">
    <source>
        <dbReference type="SAM" id="Phobius"/>
    </source>
</evidence>
<dbReference type="InterPro" id="IPR008979">
    <property type="entry name" value="Galactose-bd-like_sf"/>
</dbReference>
<feature type="domain" description="F5/8 type C" evidence="2">
    <location>
        <begin position="38"/>
        <end position="150"/>
    </location>
</feature>